<proteinExistence type="predicted"/>
<dbReference type="RefSeq" id="WP_183893866.1">
    <property type="nucleotide sequence ID" value="NZ_JACIDV010000002.1"/>
</dbReference>
<name>A0A7W6C4J6_9HYPH</name>
<reference evidence="1 2" key="1">
    <citation type="submission" date="2020-08" db="EMBL/GenBank/DDBJ databases">
        <title>Genomic Encyclopedia of Type Strains, Phase IV (KMG-IV): sequencing the most valuable type-strain genomes for metagenomic binning, comparative biology and taxonomic classification.</title>
        <authorList>
            <person name="Goeker M."/>
        </authorList>
    </citation>
    <scope>NUCLEOTIDE SEQUENCE [LARGE SCALE GENOMIC DNA]</scope>
    <source>
        <strain evidence="1 2">DSM 26438</strain>
    </source>
</reference>
<dbReference type="EMBL" id="JACIDV010000002">
    <property type="protein sequence ID" value="MBB3944681.1"/>
    <property type="molecule type" value="Genomic_DNA"/>
</dbReference>
<sequence length="158" mass="17634">MRTISDEERRELKSATETAYKLGGGVTDFPHLTRVNVSTLSKYASFNDENQENFIPIDVAIEADRRAKSPVIISAMARKLGYRLIVDDEIQQERRAICQSDSIDLMTEVMDVIRVVKEAEETGTLGTAAVAKRITKEAHEAIRELKELIVNAKQGGAR</sequence>
<dbReference type="Proteomes" id="UP000565286">
    <property type="component" value="Unassembled WGS sequence"/>
</dbReference>
<dbReference type="AlphaFoldDB" id="A0A7W6C4J6"/>
<dbReference type="Pfam" id="PF06892">
    <property type="entry name" value="Phage_CP76"/>
    <property type="match status" value="1"/>
</dbReference>
<comment type="caution">
    <text evidence="1">The sequence shown here is derived from an EMBL/GenBank/DDBJ whole genome shotgun (WGS) entry which is preliminary data.</text>
</comment>
<protein>
    <submittedName>
        <fullName evidence="1">Uncharacterized protein</fullName>
    </submittedName>
</protein>
<organism evidence="1 2">
    <name type="scientific">Rhizobium skierniewicense</name>
    <dbReference type="NCBI Taxonomy" id="984260"/>
    <lineage>
        <taxon>Bacteria</taxon>
        <taxon>Pseudomonadati</taxon>
        <taxon>Pseudomonadota</taxon>
        <taxon>Alphaproteobacteria</taxon>
        <taxon>Hyphomicrobiales</taxon>
        <taxon>Rhizobiaceae</taxon>
        <taxon>Rhizobium/Agrobacterium group</taxon>
        <taxon>Rhizobium</taxon>
    </lineage>
</organism>
<accession>A0A7W6C4J6</accession>
<evidence type="ECO:0000313" key="1">
    <source>
        <dbReference type="EMBL" id="MBB3944681.1"/>
    </source>
</evidence>
<evidence type="ECO:0000313" key="2">
    <source>
        <dbReference type="Proteomes" id="UP000565286"/>
    </source>
</evidence>
<dbReference type="GO" id="GO:0003677">
    <property type="term" value="F:DNA binding"/>
    <property type="evidence" value="ECO:0007669"/>
    <property type="project" value="InterPro"/>
</dbReference>
<dbReference type="InterPro" id="IPR009679">
    <property type="entry name" value="Phage_186_CII-like"/>
</dbReference>
<keyword evidence="2" id="KW-1185">Reference proteome</keyword>
<gene>
    <name evidence="1" type="ORF">GGQ73_000606</name>
</gene>